<dbReference type="OrthoDB" id="10250638at2759"/>
<comment type="caution">
    <text evidence="1">The sequence shown here is derived from an EMBL/GenBank/DDBJ whole genome shotgun (WGS) entry which is preliminary data.</text>
</comment>
<evidence type="ECO:0000313" key="2">
    <source>
        <dbReference type="Proteomes" id="UP000324800"/>
    </source>
</evidence>
<proteinExistence type="predicted"/>
<accession>A0A5J4X8V2</accession>
<dbReference type="EMBL" id="SNRW01000081">
    <property type="protein sequence ID" value="KAA6403607.1"/>
    <property type="molecule type" value="Genomic_DNA"/>
</dbReference>
<dbReference type="Proteomes" id="UP000324800">
    <property type="component" value="Unassembled WGS sequence"/>
</dbReference>
<name>A0A5J4X8V2_9EUKA</name>
<protein>
    <submittedName>
        <fullName evidence="1">Uncharacterized protein</fullName>
    </submittedName>
</protein>
<reference evidence="1 2" key="1">
    <citation type="submission" date="2019-03" db="EMBL/GenBank/DDBJ databases">
        <title>Single cell metagenomics reveals metabolic interactions within the superorganism composed of flagellate Streblomastix strix and complex community of Bacteroidetes bacteria on its surface.</title>
        <authorList>
            <person name="Treitli S.C."/>
            <person name="Kolisko M."/>
            <person name="Husnik F."/>
            <person name="Keeling P."/>
            <person name="Hampl V."/>
        </authorList>
    </citation>
    <scope>NUCLEOTIDE SEQUENCE [LARGE SCALE GENOMIC DNA]</scope>
    <source>
        <strain evidence="1">ST1C</strain>
    </source>
</reference>
<dbReference type="AlphaFoldDB" id="A0A5J4X8V2"/>
<sequence>MVIFQSWILELIRKAVLKNQLALGSSHAQTDKMWIFNSSVVTLDWGDVLELEGRLIGAKEARSLFATDQK</sequence>
<gene>
    <name evidence="1" type="ORF">EZS28_000867</name>
</gene>
<evidence type="ECO:0000313" key="1">
    <source>
        <dbReference type="EMBL" id="KAA6403607.1"/>
    </source>
</evidence>
<organism evidence="1 2">
    <name type="scientific">Streblomastix strix</name>
    <dbReference type="NCBI Taxonomy" id="222440"/>
    <lineage>
        <taxon>Eukaryota</taxon>
        <taxon>Metamonada</taxon>
        <taxon>Preaxostyla</taxon>
        <taxon>Oxymonadida</taxon>
        <taxon>Streblomastigidae</taxon>
        <taxon>Streblomastix</taxon>
    </lineage>
</organism>